<dbReference type="KEGG" id="mlr:MELLADRAFT_123576"/>
<dbReference type="RefSeq" id="XP_007410438.1">
    <property type="nucleotide sequence ID" value="XM_007410376.1"/>
</dbReference>
<protein>
    <submittedName>
        <fullName evidence="2">Secreted protein</fullName>
    </submittedName>
</protein>
<dbReference type="AlphaFoldDB" id="F4RMY9"/>
<sequence length="138" mass="15525">MRNVYPKIFLLLLSLWVDNLNAIQSYVPCVKGFIRNTDTNAVCAVSFTLPPYRSQYDCVYTSCSYNPNGTKWVPMPNCQLIGSKDKGVSNQKCIMYDYNEKLGNFACTNAAGKSYACPYTPQTVPAMVCTDCNLYHQK</sequence>
<feature type="chain" id="PRO_5003315370" evidence="1">
    <location>
        <begin position="23"/>
        <end position="138"/>
    </location>
</feature>
<feature type="signal peptide" evidence="1">
    <location>
        <begin position="1"/>
        <end position="22"/>
    </location>
</feature>
<keyword evidence="3" id="KW-1185">Reference proteome</keyword>
<organism evidence="3">
    <name type="scientific">Melampsora larici-populina (strain 98AG31 / pathotype 3-4-7)</name>
    <name type="common">Poplar leaf rust fungus</name>
    <dbReference type="NCBI Taxonomy" id="747676"/>
    <lineage>
        <taxon>Eukaryota</taxon>
        <taxon>Fungi</taxon>
        <taxon>Dikarya</taxon>
        <taxon>Basidiomycota</taxon>
        <taxon>Pucciniomycotina</taxon>
        <taxon>Pucciniomycetes</taxon>
        <taxon>Pucciniales</taxon>
        <taxon>Melampsoraceae</taxon>
        <taxon>Melampsora</taxon>
    </lineage>
</organism>
<name>F4RMY9_MELLP</name>
<proteinExistence type="predicted"/>
<gene>
    <name evidence="2" type="ORF">MELLADRAFT_123576</name>
</gene>
<reference evidence="3" key="1">
    <citation type="journal article" date="2011" name="Proc. Natl. Acad. Sci. U.S.A.">
        <title>Obligate biotrophy features unraveled by the genomic analysis of rust fungi.</title>
        <authorList>
            <person name="Duplessis S."/>
            <person name="Cuomo C.A."/>
            <person name="Lin Y.-C."/>
            <person name="Aerts A."/>
            <person name="Tisserant E."/>
            <person name="Veneault-Fourrey C."/>
            <person name="Joly D.L."/>
            <person name="Hacquard S."/>
            <person name="Amselem J."/>
            <person name="Cantarel B.L."/>
            <person name="Chiu R."/>
            <person name="Coutinho P.M."/>
            <person name="Feau N."/>
            <person name="Field M."/>
            <person name="Frey P."/>
            <person name="Gelhaye E."/>
            <person name="Goldberg J."/>
            <person name="Grabherr M.G."/>
            <person name="Kodira C.D."/>
            <person name="Kohler A."/>
            <person name="Kuees U."/>
            <person name="Lindquist E.A."/>
            <person name="Lucas S.M."/>
            <person name="Mago R."/>
            <person name="Mauceli E."/>
            <person name="Morin E."/>
            <person name="Murat C."/>
            <person name="Pangilinan J.L."/>
            <person name="Park R."/>
            <person name="Pearson M."/>
            <person name="Quesneville H."/>
            <person name="Rouhier N."/>
            <person name="Sakthikumar S."/>
            <person name="Salamov A.A."/>
            <person name="Schmutz J."/>
            <person name="Selles B."/>
            <person name="Shapiro H."/>
            <person name="Tanguay P."/>
            <person name="Tuskan G.A."/>
            <person name="Henrissat B."/>
            <person name="Van de Peer Y."/>
            <person name="Rouze P."/>
            <person name="Ellis J.G."/>
            <person name="Dodds P.N."/>
            <person name="Schein J.E."/>
            <person name="Zhong S."/>
            <person name="Hamelin R.C."/>
            <person name="Grigoriev I.V."/>
            <person name="Szabo L.J."/>
            <person name="Martin F."/>
        </authorList>
    </citation>
    <scope>NUCLEOTIDE SEQUENCE [LARGE SCALE GENOMIC DNA]</scope>
    <source>
        <strain evidence="3">98AG31 / pathotype 3-4-7</strain>
    </source>
</reference>
<evidence type="ECO:0000313" key="3">
    <source>
        <dbReference type="Proteomes" id="UP000001072"/>
    </source>
</evidence>
<keyword evidence="1" id="KW-0732">Signal</keyword>
<evidence type="ECO:0000256" key="1">
    <source>
        <dbReference type="SAM" id="SignalP"/>
    </source>
</evidence>
<dbReference type="GeneID" id="18926414"/>
<dbReference type="InParanoid" id="F4RMY9"/>
<evidence type="ECO:0000313" key="2">
    <source>
        <dbReference type="EMBL" id="EGG06200.1"/>
    </source>
</evidence>
<accession>F4RMY9</accession>
<dbReference type="EMBL" id="GL883109">
    <property type="protein sequence ID" value="EGG06200.1"/>
    <property type="molecule type" value="Genomic_DNA"/>
</dbReference>
<dbReference type="VEuPathDB" id="FungiDB:MELLADRAFT_123576"/>
<dbReference type="Proteomes" id="UP000001072">
    <property type="component" value="Unassembled WGS sequence"/>
</dbReference>
<dbReference type="HOGENOM" id="CLU_150810_0_0_1"/>